<proteinExistence type="inferred from homology"/>
<keyword evidence="4" id="KW-0732">Signal</keyword>
<evidence type="ECO:0000259" key="9">
    <source>
        <dbReference type="Pfam" id="PF25198"/>
    </source>
</evidence>
<reference evidence="10" key="1">
    <citation type="submission" date="2023-02" db="EMBL/GenBank/DDBJ databases">
        <title>Proposal of a novel subspecies: Alicyclobacillus hesperidum subspecies aegle.</title>
        <authorList>
            <person name="Goto K."/>
            <person name="Fujii T."/>
            <person name="Yasui K."/>
            <person name="Mochida K."/>
            <person name="Kato-Tanaka Y."/>
            <person name="Morohoshi S."/>
            <person name="An S.Y."/>
            <person name="Kasai H."/>
            <person name="Yokota A."/>
        </authorList>
    </citation>
    <scope>NUCLEOTIDE SEQUENCE</scope>
    <source>
        <strain evidence="10">DSM 12766</strain>
    </source>
</reference>
<gene>
    <name evidence="10" type="ORF">Heshes_26490</name>
</gene>
<evidence type="ECO:0000313" key="11">
    <source>
        <dbReference type="Proteomes" id="UP001157137"/>
    </source>
</evidence>
<dbReference type="Pfam" id="PF05504">
    <property type="entry name" value="Spore_GerAC"/>
    <property type="match status" value="1"/>
</dbReference>
<evidence type="ECO:0000256" key="2">
    <source>
        <dbReference type="ARBA" id="ARBA00007886"/>
    </source>
</evidence>
<dbReference type="InterPro" id="IPR008844">
    <property type="entry name" value="Spore_GerAC-like"/>
</dbReference>
<keyword evidence="6" id="KW-0564">Palmitate</keyword>
<name>A0AA37X757_9BACL</name>
<dbReference type="InterPro" id="IPR046953">
    <property type="entry name" value="Spore_GerAC-like_C"/>
</dbReference>
<dbReference type="InterPro" id="IPR057336">
    <property type="entry name" value="GerAC_N"/>
</dbReference>
<organism evidence="10 11">
    <name type="scientific">Alicyclobacillus hesperidum</name>
    <dbReference type="NCBI Taxonomy" id="89784"/>
    <lineage>
        <taxon>Bacteria</taxon>
        <taxon>Bacillati</taxon>
        <taxon>Bacillota</taxon>
        <taxon>Bacilli</taxon>
        <taxon>Bacillales</taxon>
        <taxon>Alicyclobacillaceae</taxon>
        <taxon>Alicyclobacillus</taxon>
    </lineage>
</organism>
<evidence type="ECO:0000256" key="7">
    <source>
        <dbReference type="ARBA" id="ARBA00023288"/>
    </source>
</evidence>
<evidence type="ECO:0000256" key="3">
    <source>
        <dbReference type="ARBA" id="ARBA00022544"/>
    </source>
</evidence>
<dbReference type="PANTHER" id="PTHR35789">
    <property type="entry name" value="SPORE GERMINATION PROTEIN B3"/>
    <property type="match status" value="1"/>
</dbReference>
<dbReference type="Proteomes" id="UP001157137">
    <property type="component" value="Unassembled WGS sequence"/>
</dbReference>
<evidence type="ECO:0000256" key="1">
    <source>
        <dbReference type="ARBA" id="ARBA00004635"/>
    </source>
</evidence>
<dbReference type="Pfam" id="PF25198">
    <property type="entry name" value="Spore_GerAC_N"/>
    <property type="match status" value="1"/>
</dbReference>
<keyword evidence="7" id="KW-0449">Lipoprotein</keyword>
<dbReference type="GO" id="GO:0009847">
    <property type="term" value="P:spore germination"/>
    <property type="evidence" value="ECO:0007669"/>
    <property type="project" value="InterPro"/>
</dbReference>
<keyword evidence="3" id="KW-0309">Germination</keyword>
<dbReference type="GO" id="GO:0016020">
    <property type="term" value="C:membrane"/>
    <property type="evidence" value="ECO:0007669"/>
    <property type="project" value="UniProtKB-SubCell"/>
</dbReference>
<dbReference type="AlphaFoldDB" id="A0AA37X757"/>
<sequence length="320" mass="36319">MSNNEDYVVTGEGDSMSSALQNIQGKVSKRVYLSHNTLVVFSNRVVSSDFVSILDELYRNREMRLNQVLAIVNGDTSHIWNASKHSSSPLALEIREAIQQWAKCSNAFATEQFRFLRDFNGPFGLGRLVWLNPTDGKSVVGIGEVDHNGRIMWLPICSSADDGTLWVMGDTHNVLQRVSFLDPTMHDRGFACLHWTTTSTNFQWVCQNHGLTLRIKWRGIGYIESMTEGHESDQIVYRAIESAVAIAVEHDMMRAIEKMRESDIDGFEMRADLYRASPEISRRMEDMDPDWWKTCEVSFDVRPHIVHSSLATNSPKVSGD</sequence>
<comment type="subcellular location">
    <subcellularLocation>
        <location evidence="1">Membrane</location>
        <topology evidence="1">Lipid-anchor</topology>
    </subcellularLocation>
</comment>
<dbReference type="InterPro" id="IPR038501">
    <property type="entry name" value="Spore_GerAC_C_sf"/>
</dbReference>
<evidence type="ECO:0000256" key="5">
    <source>
        <dbReference type="ARBA" id="ARBA00023136"/>
    </source>
</evidence>
<dbReference type="EMBL" id="BSRA01000022">
    <property type="protein sequence ID" value="GLV14964.1"/>
    <property type="molecule type" value="Genomic_DNA"/>
</dbReference>
<comment type="similarity">
    <text evidence="2">Belongs to the GerABKC lipoprotein family.</text>
</comment>
<evidence type="ECO:0000259" key="8">
    <source>
        <dbReference type="Pfam" id="PF05504"/>
    </source>
</evidence>
<evidence type="ECO:0000256" key="6">
    <source>
        <dbReference type="ARBA" id="ARBA00023139"/>
    </source>
</evidence>
<feature type="domain" description="Spore germination GerAC-like C-terminal" evidence="8">
    <location>
        <begin position="164"/>
        <end position="305"/>
    </location>
</feature>
<keyword evidence="5" id="KW-0472">Membrane</keyword>
<protein>
    <submittedName>
        <fullName evidence="10">Uncharacterized protein</fullName>
    </submittedName>
</protein>
<dbReference type="Gene3D" id="3.30.300.210">
    <property type="entry name" value="Nutrient germinant receptor protein C, domain 3"/>
    <property type="match status" value="1"/>
</dbReference>
<dbReference type="PANTHER" id="PTHR35789:SF1">
    <property type="entry name" value="SPORE GERMINATION PROTEIN B3"/>
    <property type="match status" value="1"/>
</dbReference>
<comment type="caution">
    <text evidence="10">The sequence shown here is derived from an EMBL/GenBank/DDBJ whole genome shotgun (WGS) entry which is preliminary data.</text>
</comment>
<evidence type="ECO:0000256" key="4">
    <source>
        <dbReference type="ARBA" id="ARBA00022729"/>
    </source>
</evidence>
<accession>A0AA37X757</accession>
<feature type="domain" description="Spore germination protein N-terminal" evidence="9">
    <location>
        <begin position="5"/>
        <end position="122"/>
    </location>
</feature>
<evidence type="ECO:0000313" key="10">
    <source>
        <dbReference type="EMBL" id="GLV14964.1"/>
    </source>
</evidence>